<accession>A0A0D2X5K5</accession>
<feature type="compositionally biased region" description="Low complexity" evidence="5">
    <location>
        <begin position="303"/>
        <end position="322"/>
    </location>
</feature>
<dbReference type="PROSITE" id="PS00108">
    <property type="entry name" value="PROTEIN_KINASE_ST"/>
    <property type="match status" value="1"/>
</dbReference>
<dbReference type="InterPro" id="IPR011009">
    <property type="entry name" value="Kinase-like_dom_sf"/>
</dbReference>
<dbReference type="PANTHER" id="PTHR48012:SF26">
    <property type="entry name" value="SERINE_THREONINE-PROTEIN KINASE DDB_G0283821-RELATED"/>
    <property type="match status" value="1"/>
</dbReference>
<dbReference type="InterPro" id="IPR011989">
    <property type="entry name" value="ARM-like"/>
</dbReference>
<feature type="compositionally biased region" description="Polar residues" evidence="5">
    <location>
        <begin position="370"/>
        <end position="391"/>
    </location>
</feature>
<dbReference type="SUPFAM" id="SSF56112">
    <property type="entry name" value="Protein kinase-like (PK-like)"/>
    <property type="match status" value="1"/>
</dbReference>
<dbReference type="RefSeq" id="XP_004342634.1">
    <property type="nucleotide sequence ID" value="XM_004342585.2"/>
</dbReference>
<feature type="compositionally biased region" description="Low complexity" evidence="5">
    <location>
        <begin position="527"/>
        <end position="536"/>
    </location>
</feature>
<dbReference type="GO" id="GO:0005737">
    <property type="term" value="C:cytoplasm"/>
    <property type="evidence" value="ECO:0007669"/>
    <property type="project" value="TreeGrafter"/>
</dbReference>
<dbReference type="OMA" id="VKQIKLV"/>
<keyword evidence="8" id="KW-1185">Reference proteome</keyword>
<dbReference type="Pfam" id="PF00069">
    <property type="entry name" value="Pkinase"/>
    <property type="match status" value="1"/>
</dbReference>
<organism evidence="7 8">
    <name type="scientific">Capsaspora owczarzaki (strain ATCC 30864)</name>
    <dbReference type="NCBI Taxonomy" id="595528"/>
    <lineage>
        <taxon>Eukaryota</taxon>
        <taxon>Filasterea</taxon>
        <taxon>Capsaspora</taxon>
    </lineage>
</organism>
<feature type="region of interest" description="Disordered" evidence="5">
    <location>
        <begin position="268"/>
        <end position="287"/>
    </location>
</feature>
<dbReference type="FunCoup" id="A0A0D2X5K5">
    <property type="interactions" value="300"/>
</dbReference>
<feature type="compositionally biased region" description="Low complexity" evidence="5">
    <location>
        <begin position="725"/>
        <end position="741"/>
    </location>
</feature>
<dbReference type="Proteomes" id="UP000008743">
    <property type="component" value="Unassembled WGS sequence"/>
</dbReference>
<evidence type="ECO:0000259" key="6">
    <source>
        <dbReference type="PROSITE" id="PS50011"/>
    </source>
</evidence>
<name>A0A0D2X5K5_CAPO3</name>
<dbReference type="Gene3D" id="1.10.510.10">
    <property type="entry name" value="Transferase(Phosphotransferase) domain 1"/>
    <property type="match status" value="1"/>
</dbReference>
<evidence type="ECO:0000256" key="4">
    <source>
        <dbReference type="PROSITE-ProRule" id="PRU10141"/>
    </source>
</evidence>
<dbReference type="InterPro" id="IPR017441">
    <property type="entry name" value="Protein_kinase_ATP_BS"/>
</dbReference>
<proteinExistence type="predicted"/>
<dbReference type="STRING" id="595528.A0A0D2X5K5"/>
<keyword evidence="3 4" id="KW-0067">ATP-binding</keyword>
<feature type="region of interest" description="Disordered" evidence="5">
    <location>
        <begin position="527"/>
        <end position="614"/>
    </location>
</feature>
<dbReference type="SMART" id="SM00220">
    <property type="entry name" value="S_TKc"/>
    <property type="match status" value="1"/>
</dbReference>
<dbReference type="SUPFAM" id="SSF48371">
    <property type="entry name" value="ARM repeat"/>
    <property type="match status" value="2"/>
</dbReference>
<dbReference type="InterPro" id="IPR008271">
    <property type="entry name" value="Ser/Thr_kinase_AS"/>
</dbReference>
<dbReference type="CDD" id="cd06627">
    <property type="entry name" value="STKc_Cdc7_like"/>
    <property type="match status" value="1"/>
</dbReference>
<sequence>MEKLPKPEKLGPYMMGGIIGKGGFGAVYKAINENDGTTVAIKKVKVGNMEVSKQGVIMGEIDLLKKLKHPNIVKYISCLSKDGFLYIVLEYIENGSLQSICKKFGQIPETLTSVYIAQVLEGLNFLHEQGVIHRDIKGANILTTKDGHVKLADFGVATTLVDNEKVDVVGTPYWMAPEIIDMSGPTTASDIWSVGSTVIELVSGNPPYFELDPLPAMFRIVQDDHPPLPEGVSGALRDFFIQCFQKDPNLRISAKKLLRHPWLATVKKNQVKRAPSSASQASVTSEDKWDTALTTIKNFNTSRSNVARSPSSANAANAAAAAEGRRKQSKVRRERSIGKMDAYISTAAATAADGDKQRGGEGKARPFSAIPSSRPSSKPSQEPATATSDNNQNWLGAARSMFDSAADMTAQVVAEKARLSKERPVSAISARQAAASAQASTPVPRGLQSIDLSGVNSPDASIGSVYSNSPTIIAGPDGSPLPRGIGGDNWDEDFEGDINVGSKTASTIKVLNVKQLPRALAASAAASTAKSATPPLNTAHVTTRKPSNDAKYDGDDWESDFKLPPGGALPIAKGRTSSGSAPAPTSTAAPAAAAAASKPSSGGSAAQSAAKARSVNNPAVKDLSAFVDKDEDDDEVVVVRTSIITPATSTNATPIFAAANNPAAAALPRALGGVSSVLAKYRDSDDSFNDFDVDDDVFSKIKNPSNSAPNQLRMISPETLQYQKDAAAAAGSGAPAPDPSGLSRYAEKESDADFSDLSGPRLKATATSAAASTSPSKTSPGKPFGHSRTGSTGGHPKLVGKISGSSPTSGSSTLIGSGGAIGSLKANAGNHSLKVRPPTMGSRPQSSSGQADDDDAGFDASGDTPLKLRSNNRMDTWNVAAEESEGDDDDPFADVEDEFEEYDEEEAIGRDKHARISTEILGLISGFRTPQPEATVLASCETLITLFLENPDQKLELIANHGVVPIFEMLEAARQITVVHSVLRVINTIVESNTLIQENLCLIGGLPAVMKYAANTYALEVRTEAVRFIREVCYSESPVTLQMFIASRGLPVLVECIEPDFAKFRPLSLMAFESILPVFEIETAVPKNDFARILTKCGFVRRMFTLLRNLLRDRSDPDSLLYANYIGDLFLLFSHADALVKAELAAVDLLKDLIALFSDMPPELLLKFIKTVKNLTYEPQTLSCLMEAGVIPKLIRILELRSGLFLTEMHNHVLGCLFNFCRISRERQEHAAVSGIVPQLKYFITIPNSPLRQVALQIICDIAYASKKARSILWENDGVRLFIDLLRDPYWQVNAVDALATWFQDDDHQHVEPLLSKPDAIEKIARAFTLCRSPAFDNMMEPLTKLTISKPAPSSNAVNRSLGLSKLPTTLIERLNHPKANVRLNLLKALFNLYNGSENKNKMVYDCGLVLVAKRLCNDTAILVQELARKLLESLEDAGLAARPETPV</sequence>
<dbReference type="eggNOG" id="KOG0198">
    <property type="taxonomic scope" value="Eukaryota"/>
</dbReference>
<keyword evidence="2 4" id="KW-0547">Nucleotide-binding</keyword>
<dbReference type="GO" id="GO:0005524">
    <property type="term" value="F:ATP binding"/>
    <property type="evidence" value="ECO:0007669"/>
    <property type="project" value="UniProtKB-UniRule"/>
</dbReference>
<dbReference type="InterPro" id="IPR050629">
    <property type="entry name" value="STE20/SPS1-PAK"/>
</dbReference>
<dbReference type="PROSITE" id="PS50011">
    <property type="entry name" value="PROTEIN_KINASE_DOM"/>
    <property type="match status" value="1"/>
</dbReference>
<dbReference type="InterPro" id="IPR000719">
    <property type="entry name" value="Prot_kinase_dom"/>
</dbReference>
<evidence type="ECO:0000256" key="5">
    <source>
        <dbReference type="SAM" id="MobiDB-lite"/>
    </source>
</evidence>
<feature type="binding site" evidence="4">
    <location>
        <position position="43"/>
    </location>
    <ligand>
        <name>ATP</name>
        <dbReference type="ChEBI" id="CHEBI:30616"/>
    </ligand>
</feature>
<dbReference type="Gene3D" id="1.25.10.10">
    <property type="entry name" value="Leucine-rich Repeat Variant"/>
    <property type="match status" value="3"/>
</dbReference>
<gene>
    <name evidence="7" type="ORF">CAOG_008033</name>
</gene>
<reference evidence="8" key="1">
    <citation type="submission" date="2011-02" db="EMBL/GenBank/DDBJ databases">
        <title>The Genome Sequence of Capsaspora owczarzaki ATCC 30864.</title>
        <authorList>
            <person name="Russ C."/>
            <person name="Cuomo C."/>
            <person name="Burger G."/>
            <person name="Gray M.W."/>
            <person name="Holland P.W.H."/>
            <person name="King N."/>
            <person name="Lang F.B.F."/>
            <person name="Roger A.J."/>
            <person name="Ruiz-Trillo I."/>
            <person name="Young S.K."/>
            <person name="Zeng Q."/>
            <person name="Gargeya S."/>
            <person name="Alvarado L."/>
            <person name="Berlin A."/>
            <person name="Chapman S.B."/>
            <person name="Chen Z."/>
            <person name="Freedman E."/>
            <person name="Gellesch M."/>
            <person name="Goldberg J."/>
            <person name="Griggs A."/>
            <person name="Gujja S."/>
            <person name="Heilman E."/>
            <person name="Heiman D."/>
            <person name="Howarth C."/>
            <person name="Mehta T."/>
            <person name="Neiman D."/>
            <person name="Pearson M."/>
            <person name="Roberts A."/>
            <person name="Saif S."/>
            <person name="Shea T."/>
            <person name="Shenoy N."/>
            <person name="Sisk P."/>
            <person name="Stolte C."/>
            <person name="Sykes S."/>
            <person name="White J."/>
            <person name="Yandava C."/>
            <person name="Haas B."/>
            <person name="Nusbaum C."/>
            <person name="Birren B."/>
        </authorList>
    </citation>
    <scope>NUCLEOTIDE SEQUENCE</scope>
    <source>
        <strain evidence="8">ATCC 30864</strain>
    </source>
</reference>
<keyword evidence="7" id="KW-0418">Kinase</keyword>
<dbReference type="PANTHER" id="PTHR48012">
    <property type="entry name" value="STERILE20-LIKE KINASE, ISOFORM B-RELATED"/>
    <property type="match status" value="1"/>
</dbReference>
<evidence type="ECO:0000313" key="7">
    <source>
        <dbReference type="EMBL" id="KJE97969.1"/>
    </source>
</evidence>
<feature type="region of interest" description="Disordered" evidence="5">
    <location>
        <begin position="725"/>
        <end position="817"/>
    </location>
</feature>
<feature type="compositionally biased region" description="Low complexity" evidence="5">
    <location>
        <begin position="576"/>
        <end position="612"/>
    </location>
</feature>
<feature type="compositionally biased region" description="Low complexity" evidence="5">
    <location>
        <begin position="800"/>
        <end position="815"/>
    </location>
</feature>
<dbReference type="OrthoDB" id="8693905at2759"/>
<dbReference type="EC" id="2.7.11.1" evidence="1"/>
<evidence type="ECO:0000256" key="2">
    <source>
        <dbReference type="ARBA" id="ARBA00022741"/>
    </source>
</evidence>
<feature type="region of interest" description="Disordered" evidence="5">
    <location>
        <begin position="830"/>
        <end position="874"/>
    </location>
</feature>
<feature type="compositionally biased region" description="Low complexity" evidence="5">
    <location>
        <begin position="763"/>
        <end position="780"/>
    </location>
</feature>
<keyword evidence="7" id="KW-0808">Transferase</keyword>
<evidence type="ECO:0000256" key="3">
    <source>
        <dbReference type="ARBA" id="ARBA00022840"/>
    </source>
</evidence>
<dbReference type="InterPro" id="IPR016024">
    <property type="entry name" value="ARM-type_fold"/>
</dbReference>
<feature type="compositionally biased region" description="Basic and acidic residues" evidence="5">
    <location>
        <begin position="353"/>
        <end position="364"/>
    </location>
</feature>
<evidence type="ECO:0000256" key="1">
    <source>
        <dbReference type="ARBA" id="ARBA00012513"/>
    </source>
</evidence>
<dbReference type="InParanoid" id="A0A0D2X5K5"/>
<feature type="region of interest" description="Disordered" evidence="5">
    <location>
        <begin position="303"/>
        <end position="391"/>
    </location>
</feature>
<feature type="domain" description="Protein kinase" evidence="6">
    <location>
        <begin position="13"/>
        <end position="263"/>
    </location>
</feature>
<evidence type="ECO:0000313" key="8">
    <source>
        <dbReference type="Proteomes" id="UP000008743"/>
    </source>
</evidence>
<protein>
    <recommendedName>
        <fullName evidence="1">non-specific serine/threonine protein kinase</fullName>
        <ecNumber evidence="1">2.7.11.1</ecNumber>
    </recommendedName>
</protein>
<dbReference type="PhylomeDB" id="A0A0D2X5K5"/>
<dbReference type="PROSITE" id="PS00107">
    <property type="entry name" value="PROTEIN_KINASE_ATP"/>
    <property type="match status" value="1"/>
</dbReference>
<dbReference type="GO" id="GO:0004674">
    <property type="term" value="F:protein serine/threonine kinase activity"/>
    <property type="evidence" value="ECO:0007669"/>
    <property type="project" value="UniProtKB-EC"/>
</dbReference>
<dbReference type="EMBL" id="KE346376">
    <property type="protein sequence ID" value="KJE97969.1"/>
    <property type="molecule type" value="Genomic_DNA"/>
</dbReference>